<comment type="caution">
    <text evidence="5">The sequence shown here is derived from an EMBL/GenBank/DDBJ whole genome shotgun (WGS) entry which is preliminary data.</text>
</comment>
<evidence type="ECO:0000313" key="5">
    <source>
        <dbReference type="EMBL" id="KAK2605400.1"/>
    </source>
</evidence>
<dbReference type="PANTHER" id="PTHR21686:SF12">
    <property type="entry name" value="DEOXYNUCLEOTIDYLTRANSFERASE TERMINAL-INTERACTING PROTEIN 2"/>
    <property type="match status" value="1"/>
</dbReference>
<feature type="region of interest" description="Disordered" evidence="3">
    <location>
        <begin position="24"/>
        <end position="82"/>
    </location>
</feature>
<reference evidence="5" key="1">
    <citation type="submission" date="2023-06" db="EMBL/GenBank/DDBJ databases">
        <authorList>
            <person name="Noh H."/>
        </authorList>
    </citation>
    <scope>NUCLEOTIDE SEQUENCE</scope>
    <source>
        <strain evidence="5">DUCC20226</strain>
    </source>
</reference>
<proteinExistence type="predicted"/>
<name>A0AAD9SER1_PHOAM</name>
<gene>
    <name evidence="5" type="ORF">N8I77_008238</name>
</gene>
<dbReference type="AlphaFoldDB" id="A0AAD9SER1"/>
<evidence type="ECO:0000313" key="6">
    <source>
        <dbReference type="Proteomes" id="UP001265746"/>
    </source>
</evidence>
<evidence type="ECO:0000259" key="4">
    <source>
        <dbReference type="Pfam" id="PF08698"/>
    </source>
</evidence>
<keyword evidence="6" id="KW-1185">Reference proteome</keyword>
<dbReference type="GO" id="GO:0005730">
    <property type="term" value="C:nucleolus"/>
    <property type="evidence" value="ECO:0007669"/>
    <property type="project" value="UniProtKB-SubCell"/>
</dbReference>
<dbReference type="Proteomes" id="UP001265746">
    <property type="component" value="Unassembled WGS sequence"/>
</dbReference>
<evidence type="ECO:0000256" key="1">
    <source>
        <dbReference type="ARBA" id="ARBA00004604"/>
    </source>
</evidence>
<dbReference type="Pfam" id="PF08698">
    <property type="entry name" value="Fcf2"/>
    <property type="match status" value="1"/>
</dbReference>
<dbReference type="InterPro" id="IPR014810">
    <property type="entry name" value="Fcf2_C"/>
</dbReference>
<dbReference type="PANTHER" id="PTHR21686">
    <property type="entry name" value="DEOXYNUCLEOTIDYLTRANSFERASE TERMINAL-INTERACTING PROTEIN 2"/>
    <property type="match status" value="1"/>
</dbReference>
<keyword evidence="2" id="KW-0539">Nucleus</keyword>
<dbReference type="EMBL" id="JAUJFL010000004">
    <property type="protein sequence ID" value="KAK2605400.1"/>
    <property type="molecule type" value="Genomic_DNA"/>
</dbReference>
<evidence type="ECO:0000256" key="3">
    <source>
        <dbReference type="SAM" id="MobiDB-lite"/>
    </source>
</evidence>
<dbReference type="InterPro" id="IPR039883">
    <property type="entry name" value="Fcf2/DNTTIP2"/>
</dbReference>
<feature type="domain" description="Fcf2 pre-rRNA processing C-terminal" evidence="4">
    <location>
        <begin position="84"/>
        <end position="176"/>
    </location>
</feature>
<dbReference type="GO" id="GO:0006396">
    <property type="term" value="P:RNA processing"/>
    <property type="evidence" value="ECO:0007669"/>
    <property type="project" value="TreeGrafter"/>
</dbReference>
<protein>
    <recommendedName>
        <fullName evidence="4">Fcf2 pre-rRNA processing C-terminal domain-containing protein</fullName>
    </recommendedName>
</protein>
<accession>A0AAD9SER1</accession>
<evidence type="ECO:0000256" key="2">
    <source>
        <dbReference type="ARBA" id="ARBA00023242"/>
    </source>
</evidence>
<dbReference type="GO" id="GO:0003723">
    <property type="term" value="F:RNA binding"/>
    <property type="evidence" value="ECO:0007669"/>
    <property type="project" value="TreeGrafter"/>
</dbReference>
<comment type="subcellular location">
    <subcellularLocation>
        <location evidence="1">Nucleus</location>
        <location evidence="1">Nucleolus</location>
    </subcellularLocation>
</comment>
<sequence>MAVVDLSDHDIDQLLSSAELSLASKPTDQAVATKDNQQSLTLAPKAPPATGLVGKAGKETGNKQPELALRVPQLKSKDKKAVPDNAGAAWNYMPRTQIDDPKVKREFQLLRMRGIVDRKKFFKKDSRKDPFPTFSQFGTLIEGPLEHHNGRLTRKERKRTLVEEVLATGEADGKFKDRYEKIQEKKMSGKKGYYKKLMAARRKGR</sequence>
<organism evidence="5 6">
    <name type="scientific">Phomopsis amygdali</name>
    <name type="common">Fusicoccum amygdali</name>
    <dbReference type="NCBI Taxonomy" id="1214568"/>
    <lineage>
        <taxon>Eukaryota</taxon>
        <taxon>Fungi</taxon>
        <taxon>Dikarya</taxon>
        <taxon>Ascomycota</taxon>
        <taxon>Pezizomycotina</taxon>
        <taxon>Sordariomycetes</taxon>
        <taxon>Sordariomycetidae</taxon>
        <taxon>Diaporthales</taxon>
        <taxon>Diaporthaceae</taxon>
        <taxon>Diaporthe</taxon>
    </lineage>
</organism>